<evidence type="ECO:0000256" key="1">
    <source>
        <dbReference type="SAM" id="MobiDB-lite"/>
    </source>
</evidence>
<gene>
    <name evidence="2" type="ORF">SDC9_210161</name>
</gene>
<name>A0A645JST3_9ZZZZ</name>
<accession>A0A645JST3</accession>
<evidence type="ECO:0000313" key="2">
    <source>
        <dbReference type="EMBL" id="MPN62413.1"/>
    </source>
</evidence>
<feature type="compositionally biased region" description="Basic and acidic residues" evidence="1">
    <location>
        <begin position="26"/>
        <end position="40"/>
    </location>
</feature>
<proteinExistence type="predicted"/>
<reference evidence="2" key="1">
    <citation type="submission" date="2019-08" db="EMBL/GenBank/DDBJ databases">
        <authorList>
            <person name="Kucharzyk K."/>
            <person name="Murdoch R.W."/>
            <person name="Higgins S."/>
            <person name="Loffler F."/>
        </authorList>
    </citation>
    <scope>NUCLEOTIDE SEQUENCE</scope>
</reference>
<sequence>MHVGDLCERLAVLLARHEAEDEEQDETRNRRADDHHEGTHLARFPWQPLGGRRVREREG</sequence>
<protein>
    <submittedName>
        <fullName evidence="2">Uncharacterized protein</fullName>
    </submittedName>
</protein>
<organism evidence="2">
    <name type="scientific">bioreactor metagenome</name>
    <dbReference type="NCBI Taxonomy" id="1076179"/>
    <lineage>
        <taxon>unclassified sequences</taxon>
        <taxon>metagenomes</taxon>
        <taxon>ecological metagenomes</taxon>
    </lineage>
</organism>
<dbReference type="EMBL" id="VSSQ01140377">
    <property type="protein sequence ID" value="MPN62413.1"/>
    <property type="molecule type" value="Genomic_DNA"/>
</dbReference>
<comment type="caution">
    <text evidence="2">The sequence shown here is derived from an EMBL/GenBank/DDBJ whole genome shotgun (WGS) entry which is preliminary data.</text>
</comment>
<feature type="region of interest" description="Disordered" evidence="1">
    <location>
        <begin position="17"/>
        <end position="59"/>
    </location>
</feature>
<dbReference type="AlphaFoldDB" id="A0A645JST3"/>